<dbReference type="InterPro" id="IPR035906">
    <property type="entry name" value="MetI-like_sf"/>
</dbReference>
<comment type="similarity">
    <text evidence="7">Belongs to the binding-protein-dependent transport system permease family.</text>
</comment>
<reference evidence="9 10" key="2">
    <citation type="submission" date="2020-08" db="EMBL/GenBank/DDBJ databases">
        <title>Adhaeribacter dokdonensis sp. nov., isolated from the rhizosphere of Elymus tsukushiensis, a plant native to the Dokdo Islands, Republic of Korea.</title>
        <authorList>
            <person name="Ghim S.Y."/>
        </authorList>
    </citation>
    <scope>NUCLEOTIDE SEQUENCE [LARGE SCALE GENOMIC DNA]</scope>
    <source>
        <strain evidence="9 10">KUDC8001</strain>
    </source>
</reference>
<keyword evidence="2 7" id="KW-0813">Transport</keyword>
<accession>A0A7L7LFU8</accession>
<dbReference type="InterPro" id="IPR000515">
    <property type="entry name" value="MetI-like"/>
</dbReference>
<evidence type="ECO:0000313" key="9">
    <source>
        <dbReference type="EMBL" id="QMU31710.1"/>
    </source>
</evidence>
<dbReference type="Proteomes" id="UP000514509">
    <property type="component" value="Chromosome"/>
</dbReference>
<dbReference type="Gene3D" id="1.10.3720.10">
    <property type="entry name" value="MetI-like"/>
    <property type="match status" value="1"/>
</dbReference>
<evidence type="ECO:0000259" key="8">
    <source>
        <dbReference type="PROSITE" id="PS50928"/>
    </source>
</evidence>
<dbReference type="GO" id="GO:0005886">
    <property type="term" value="C:plasma membrane"/>
    <property type="evidence" value="ECO:0007669"/>
    <property type="project" value="UniProtKB-SubCell"/>
</dbReference>
<feature type="domain" description="ABC transmembrane type-1" evidence="8">
    <location>
        <begin position="185"/>
        <end position="377"/>
    </location>
</feature>
<keyword evidence="4 7" id="KW-0812">Transmembrane</keyword>
<reference evidence="9 10" key="1">
    <citation type="submission" date="2020-06" db="EMBL/GenBank/DDBJ databases">
        <authorList>
            <person name="Hwang Y.J."/>
        </authorList>
    </citation>
    <scope>NUCLEOTIDE SEQUENCE [LARGE SCALE GENOMIC DNA]</scope>
    <source>
        <strain evidence="9 10">KUDC8001</strain>
    </source>
</reference>
<dbReference type="PROSITE" id="PS50928">
    <property type="entry name" value="ABC_TM1"/>
    <property type="match status" value="1"/>
</dbReference>
<feature type="transmembrane region" description="Helical" evidence="7">
    <location>
        <begin position="350"/>
        <end position="371"/>
    </location>
</feature>
<evidence type="ECO:0000256" key="3">
    <source>
        <dbReference type="ARBA" id="ARBA00022475"/>
    </source>
</evidence>
<keyword evidence="6 7" id="KW-0472">Membrane</keyword>
<evidence type="ECO:0000256" key="7">
    <source>
        <dbReference type="RuleBase" id="RU363032"/>
    </source>
</evidence>
<keyword evidence="10" id="KW-1185">Reference proteome</keyword>
<dbReference type="Pfam" id="PF12911">
    <property type="entry name" value="OppC_N"/>
    <property type="match status" value="1"/>
</dbReference>
<comment type="subcellular location">
    <subcellularLocation>
        <location evidence="1 7">Cell membrane</location>
        <topology evidence="1 7">Multi-pass membrane protein</topology>
    </subcellularLocation>
</comment>
<evidence type="ECO:0000256" key="1">
    <source>
        <dbReference type="ARBA" id="ARBA00004651"/>
    </source>
</evidence>
<dbReference type="CDD" id="cd06261">
    <property type="entry name" value="TM_PBP2"/>
    <property type="match status" value="1"/>
</dbReference>
<evidence type="ECO:0000256" key="6">
    <source>
        <dbReference type="ARBA" id="ARBA00023136"/>
    </source>
</evidence>
<dbReference type="InterPro" id="IPR025966">
    <property type="entry name" value="OppC_N"/>
</dbReference>
<protein>
    <submittedName>
        <fullName evidence="9">ABC transporter permease</fullName>
    </submittedName>
</protein>
<dbReference type="GO" id="GO:0055085">
    <property type="term" value="P:transmembrane transport"/>
    <property type="evidence" value="ECO:0007669"/>
    <property type="project" value="InterPro"/>
</dbReference>
<proteinExistence type="inferred from homology"/>
<evidence type="ECO:0000313" key="10">
    <source>
        <dbReference type="Proteomes" id="UP000514509"/>
    </source>
</evidence>
<feature type="transmembrane region" description="Helical" evidence="7">
    <location>
        <begin position="24"/>
        <end position="45"/>
    </location>
</feature>
<feature type="transmembrane region" description="Helical" evidence="7">
    <location>
        <begin position="187"/>
        <end position="213"/>
    </location>
</feature>
<evidence type="ECO:0000256" key="5">
    <source>
        <dbReference type="ARBA" id="ARBA00022989"/>
    </source>
</evidence>
<feature type="transmembrane region" description="Helical" evidence="7">
    <location>
        <begin position="303"/>
        <end position="330"/>
    </location>
</feature>
<sequence length="393" mass="43218">MAASLVAHSPAYYIKKRLLQNTPAMVGLFFIVVALLIALLGYAIMPDASPNANHSIVQLQKKAPGFSVWMLRIKKQTIQPAPTFLHKWLFGQELPYQEIPVQSFRVIDKFIRVNPYVDKRSLPDEIRIFPLNKVFGLELSNLETQRSSSAVLQEKVKKTSLFRKTYLLGTDRAGRDVLSRLLLGTRISLSIGLIAVLISVSLGILVGSIAGYFGGWVDKVMLFLMTVVWSIPGIMLVIAISLAFNSRGVWVSFVAVGLTMWVDVARLVRGQFLSIKEKTYIEAGKVLGLPQSRLIFRHILPNLIGPLIVVGTANFAAAILMEAGLSFLGLGVQPPTPSWGMMVNEGFQLIGTRAGLYLVLLPSICISSLVLSFNLLGNGLRDAYDPKLLLNNA</sequence>
<dbReference type="EMBL" id="CP055153">
    <property type="protein sequence ID" value="QMU31710.1"/>
    <property type="molecule type" value="Genomic_DNA"/>
</dbReference>
<keyword evidence="5 7" id="KW-1133">Transmembrane helix</keyword>
<dbReference type="InterPro" id="IPR050366">
    <property type="entry name" value="BP-dependent_transpt_permease"/>
</dbReference>
<dbReference type="SUPFAM" id="SSF161098">
    <property type="entry name" value="MetI-like"/>
    <property type="match status" value="1"/>
</dbReference>
<keyword evidence="3" id="KW-1003">Cell membrane</keyword>
<organism evidence="9 10">
    <name type="scientific">Adhaeribacter radiodurans</name>
    <dbReference type="NCBI Taxonomy" id="2745197"/>
    <lineage>
        <taxon>Bacteria</taxon>
        <taxon>Pseudomonadati</taxon>
        <taxon>Bacteroidota</taxon>
        <taxon>Cytophagia</taxon>
        <taxon>Cytophagales</taxon>
        <taxon>Hymenobacteraceae</taxon>
        <taxon>Adhaeribacter</taxon>
    </lineage>
</organism>
<dbReference type="PANTHER" id="PTHR43386:SF1">
    <property type="entry name" value="D,D-DIPEPTIDE TRANSPORT SYSTEM PERMEASE PROTEIN DDPC-RELATED"/>
    <property type="match status" value="1"/>
</dbReference>
<gene>
    <name evidence="9" type="ORF">HUW48_26440</name>
</gene>
<evidence type="ECO:0000256" key="4">
    <source>
        <dbReference type="ARBA" id="ARBA00022692"/>
    </source>
</evidence>
<dbReference type="Pfam" id="PF00528">
    <property type="entry name" value="BPD_transp_1"/>
    <property type="match status" value="1"/>
</dbReference>
<dbReference type="KEGG" id="add:HUW48_26440"/>
<dbReference type="PANTHER" id="PTHR43386">
    <property type="entry name" value="OLIGOPEPTIDE TRANSPORT SYSTEM PERMEASE PROTEIN APPC"/>
    <property type="match status" value="1"/>
</dbReference>
<feature type="transmembrane region" description="Helical" evidence="7">
    <location>
        <begin position="220"/>
        <end position="244"/>
    </location>
</feature>
<name>A0A7L7LFU8_9BACT</name>
<evidence type="ECO:0000256" key="2">
    <source>
        <dbReference type="ARBA" id="ARBA00022448"/>
    </source>
</evidence>
<dbReference type="AlphaFoldDB" id="A0A7L7LFU8"/>